<feature type="compositionally biased region" description="Low complexity" evidence="1">
    <location>
        <begin position="52"/>
        <end position="61"/>
    </location>
</feature>
<reference evidence="2" key="2">
    <citation type="submission" date="2025-08" db="UniProtKB">
        <authorList>
            <consortium name="Ensembl"/>
        </authorList>
    </citation>
    <scope>IDENTIFICATION</scope>
</reference>
<dbReference type="Proteomes" id="UP000018468">
    <property type="component" value="Linkage group LG16"/>
</dbReference>
<dbReference type="PANTHER" id="PTHR31022:SF4">
    <property type="entry name" value="CENTRIOLE, CILIA AND SPINDLE-ASSOCIATED PROTEIN"/>
    <property type="match status" value="1"/>
</dbReference>
<dbReference type="GO" id="GO:0005814">
    <property type="term" value="C:centriole"/>
    <property type="evidence" value="ECO:0000318"/>
    <property type="project" value="GO_Central"/>
</dbReference>
<dbReference type="OrthoDB" id="6616361at2759"/>
<proteinExistence type="predicted"/>
<feature type="compositionally biased region" description="Basic and acidic residues" evidence="1">
    <location>
        <begin position="162"/>
        <end position="172"/>
    </location>
</feature>
<dbReference type="Ensembl" id="ENSLOCT00000019075.1">
    <property type="protein sequence ID" value="ENSLOCP00000019043.1"/>
    <property type="gene ID" value="ENSLOCG00000015472.1"/>
</dbReference>
<dbReference type="PANTHER" id="PTHR31022">
    <property type="entry name" value="CENTRIOLE, CILIA AND SPINDLE-ASSOCIATED PROTEIN"/>
    <property type="match status" value="1"/>
</dbReference>
<evidence type="ECO:0000313" key="3">
    <source>
        <dbReference type="Proteomes" id="UP000018468"/>
    </source>
</evidence>
<organism evidence="2 3">
    <name type="scientific">Lepisosteus oculatus</name>
    <name type="common">Spotted gar</name>
    <dbReference type="NCBI Taxonomy" id="7918"/>
    <lineage>
        <taxon>Eukaryota</taxon>
        <taxon>Metazoa</taxon>
        <taxon>Chordata</taxon>
        <taxon>Craniata</taxon>
        <taxon>Vertebrata</taxon>
        <taxon>Euteleostomi</taxon>
        <taxon>Actinopterygii</taxon>
        <taxon>Neopterygii</taxon>
        <taxon>Holostei</taxon>
        <taxon>Semionotiformes</taxon>
        <taxon>Lepisosteidae</taxon>
        <taxon>Lepisosteus</taxon>
    </lineage>
</organism>
<dbReference type="EMBL" id="AHAT01027909">
    <property type="status" value="NOT_ANNOTATED_CDS"/>
    <property type="molecule type" value="Genomic_DNA"/>
</dbReference>
<dbReference type="FunCoup" id="W5NEI4">
    <property type="interactions" value="477"/>
</dbReference>
<dbReference type="GeneTree" id="ENSGT00390000003512"/>
<name>W5NEI4_LEPOC</name>
<dbReference type="OMA" id="WETYAKC"/>
<evidence type="ECO:0000313" key="2">
    <source>
        <dbReference type="Ensembl" id="ENSLOCP00000019043.1"/>
    </source>
</evidence>
<sequence length="287" mass="32057">MVAKKIRTEYMKKFKDPKWETYSKCYEDMLQYRLTRRLLEHTHNPWFWEGWDSGSDSSGSSTPPNSKTGEAQKPSEEAPKVSEKEQPEPPVQPVQPKSASADPAEPRVSAGAQRSGAPTERRGSPASPATGQVPEGAGQEEEGKAPGGEPKSKDPPPAAPAEPDHSSRRPTDPRASGGPAQGRSQTRQPAEPDKENRHPFALYGWAERRAETGLKKTHNVRPSASTKEIHASALRAKTRREVEKRVRTLERRRARSAELDRLHKAKQPPVDNPWMTEYMRCFSARSR</sequence>
<dbReference type="GO" id="GO:1901673">
    <property type="term" value="P:regulation of mitotic spindle assembly"/>
    <property type="evidence" value="ECO:0000318"/>
    <property type="project" value="GO_Central"/>
</dbReference>
<keyword evidence="3" id="KW-1185">Reference proteome</keyword>
<reference evidence="3" key="1">
    <citation type="submission" date="2011-12" db="EMBL/GenBank/DDBJ databases">
        <title>The Draft Genome of Lepisosteus oculatus.</title>
        <authorList>
            <consortium name="The Broad Institute Genome Assembly &amp; Analysis Group"/>
            <consortium name="Computational R&amp;D Group"/>
            <consortium name="and Sequencing Platform"/>
            <person name="Di Palma F."/>
            <person name="Alfoldi J."/>
            <person name="Johnson J."/>
            <person name="Berlin A."/>
            <person name="Gnerre S."/>
            <person name="Jaffe D."/>
            <person name="MacCallum I."/>
            <person name="Young S."/>
            <person name="Walker B.J."/>
            <person name="Lander E.S."/>
            <person name="Lindblad-Toh K."/>
        </authorList>
    </citation>
    <scope>NUCLEOTIDE SEQUENCE [LARGE SCALE GENOMIC DNA]</scope>
</reference>
<dbReference type="InParanoid" id="W5NEI4"/>
<accession>W5NEI4</accession>
<reference evidence="2" key="3">
    <citation type="submission" date="2025-09" db="UniProtKB">
        <authorList>
            <consortium name="Ensembl"/>
        </authorList>
    </citation>
    <scope>IDENTIFICATION</scope>
</reference>
<feature type="region of interest" description="Disordered" evidence="1">
    <location>
        <begin position="48"/>
        <end position="200"/>
    </location>
</feature>
<dbReference type="KEGG" id="loc:102695223"/>
<dbReference type="GO" id="GO:0036064">
    <property type="term" value="C:ciliary basal body"/>
    <property type="evidence" value="ECO:0000318"/>
    <property type="project" value="GO_Central"/>
</dbReference>
<dbReference type="GeneID" id="102695223"/>
<protein>
    <submittedName>
        <fullName evidence="2">Centriole, cilia and spindle-associated protein b</fullName>
    </submittedName>
</protein>
<dbReference type="eggNOG" id="ENOG502S0N0">
    <property type="taxonomic scope" value="Eukaryota"/>
</dbReference>
<dbReference type="GO" id="GO:0008017">
    <property type="term" value="F:microtubule binding"/>
    <property type="evidence" value="ECO:0000318"/>
    <property type="project" value="GO_Central"/>
</dbReference>
<feature type="compositionally biased region" description="Basic and acidic residues" evidence="1">
    <location>
        <begin position="73"/>
        <end position="87"/>
    </location>
</feature>
<dbReference type="AlphaFoldDB" id="W5NEI4"/>
<evidence type="ECO:0000256" key="1">
    <source>
        <dbReference type="SAM" id="MobiDB-lite"/>
    </source>
</evidence>
<dbReference type="GO" id="GO:0005819">
    <property type="term" value="C:spindle"/>
    <property type="evidence" value="ECO:0000318"/>
    <property type="project" value="GO_Central"/>
</dbReference>
<feature type="region of interest" description="Disordered" evidence="1">
    <location>
        <begin position="213"/>
        <end position="246"/>
    </location>
</feature>
<dbReference type="CTD" id="100003801"/>
<dbReference type="InterPro" id="IPR029774">
    <property type="entry name" value="CSAP"/>
</dbReference>
<dbReference type="GO" id="GO:0035869">
    <property type="term" value="C:ciliary transition zone"/>
    <property type="evidence" value="ECO:0000318"/>
    <property type="project" value="GO_Central"/>
</dbReference>
<dbReference type="Bgee" id="ENSLOCG00000015472">
    <property type="expression patterns" value="Expressed in brain and 13 other cell types or tissues"/>
</dbReference>
<dbReference type="Pfam" id="PF15748">
    <property type="entry name" value="CCSAP"/>
    <property type="match status" value="1"/>
</dbReference>
<dbReference type="HOGENOM" id="CLU_054214_0_0_1"/>